<comment type="caution">
    <text evidence="2">The sequence shown here is derived from an EMBL/GenBank/DDBJ whole genome shotgun (WGS) entry which is preliminary data.</text>
</comment>
<evidence type="ECO:0000313" key="2">
    <source>
        <dbReference type="EMBL" id="OHA01728.1"/>
    </source>
</evidence>
<dbReference type="AlphaFoldDB" id="A0A1G2KQN0"/>
<evidence type="ECO:0000256" key="1">
    <source>
        <dbReference type="SAM" id="Phobius"/>
    </source>
</evidence>
<organism evidence="2 3">
    <name type="scientific">Candidatus Sungbacteria bacterium RIFCSPHIGHO2_02_FULL_51_29</name>
    <dbReference type="NCBI Taxonomy" id="1802273"/>
    <lineage>
        <taxon>Bacteria</taxon>
        <taxon>Candidatus Sungiibacteriota</taxon>
    </lineage>
</organism>
<sequence length="424" mass="47062">MNIKYILTTFGVAALVTAAYFFFSVTIQPLPIPPPLTALPGIITNADLTSGTPHKNLEQEVVTQPATPIPTAVTQKKTMKQAIDGCFGDADFEKCLAGFIEPYISANGTLAALKEINTLQQSDSRIRSSCHPIVHVIGRETFQQQGDIPKSFAACDQTCHSGCYHGAMERFLRGESVYSDPAEERSHISETEVKQKIQMACQNDQPANLRFQCLHGLGHAVVFFLGYDLVKSLQYCDILSSPWDRQSCWGGAIMENITAADKSKRYLSATDYHFPCTALDDKYKNDCYVMQTSRMLEMGLSWDGIAAECKKAGLYRIACMQSMGRDASNNSRVEKPEAAARICEKTEGSDREACVRGVAYALADNTWDGTYVMPFCDSFLNVSDQSYCFRMTRNYMMGSLVRTEAFVDQNCKTFVPNSDLCLTK</sequence>
<feature type="transmembrane region" description="Helical" evidence="1">
    <location>
        <begin position="5"/>
        <end position="23"/>
    </location>
</feature>
<accession>A0A1G2KQN0</accession>
<dbReference type="Proteomes" id="UP000177811">
    <property type="component" value="Unassembled WGS sequence"/>
</dbReference>
<keyword evidence="1" id="KW-0472">Membrane</keyword>
<proteinExistence type="predicted"/>
<dbReference type="EMBL" id="MHQL01000055">
    <property type="protein sequence ID" value="OHA01728.1"/>
    <property type="molecule type" value="Genomic_DNA"/>
</dbReference>
<keyword evidence="1" id="KW-0812">Transmembrane</keyword>
<keyword evidence="1" id="KW-1133">Transmembrane helix</keyword>
<protein>
    <submittedName>
        <fullName evidence="2">Uncharacterized protein</fullName>
    </submittedName>
</protein>
<evidence type="ECO:0000313" key="3">
    <source>
        <dbReference type="Proteomes" id="UP000177811"/>
    </source>
</evidence>
<gene>
    <name evidence="2" type="ORF">A3C16_04510</name>
</gene>
<name>A0A1G2KQN0_9BACT</name>
<reference evidence="2 3" key="1">
    <citation type="journal article" date="2016" name="Nat. Commun.">
        <title>Thousands of microbial genomes shed light on interconnected biogeochemical processes in an aquifer system.</title>
        <authorList>
            <person name="Anantharaman K."/>
            <person name="Brown C.T."/>
            <person name="Hug L.A."/>
            <person name="Sharon I."/>
            <person name="Castelle C.J."/>
            <person name="Probst A.J."/>
            <person name="Thomas B.C."/>
            <person name="Singh A."/>
            <person name="Wilkins M.J."/>
            <person name="Karaoz U."/>
            <person name="Brodie E.L."/>
            <person name="Williams K.H."/>
            <person name="Hubbard S.S."/>
            <person name="Banfield J.F."/>
        </authorList>
    </citation>
    <scope>NUCLEOTIDE SEQUENCE [LARGE SCALE GENOMIC DNA]</scope>
</reference>